<feature type="domain" description="Survival Motor Neuron Gemin2-binding" evidence="2">
    <location>
        <begin position="1"/>
        <end position="29"/>
    </location>
</feature>
<dbReference type="PANTHER" id="PTHR39267">
    <property type="entry name" value="SURVIVAL MOTOR NEURON-LIKE PROTEIN 1"/>
    <property type="match status" value="1"/>
</dbReference>
<dbReference type="InterPro" id="IPR049481">
    <property type="entry name" value="SMN_G2-BD"/>
</dbReference>
<gene>
    <name evidence="3" type="ORF">TCM_016596</name>
</gene>
<feature type="compositionally biased region" description="Polar residues" evidence="1">
    <location>
        <begin position="55"/>
        <end position="66"/>
    </location>
</feature>
<dbReference type="PANTHER" id="PTHR39267:SF1">
    <property type="entry name" value="SURVIVAL MOTOR NEURON PROTEIN"/>
    <property type="match status" value="1"/>
</dbReference>
<dbReference type="InParanoid" id="A0A061G7V9"/>
<feature type="region of interest" description="Disordered" evidence="1">
    <location>
        <begin position="24"/>
        <end position="113"/>
    </location>
</feature>
<evidence type="ECO:0000313" key="3">
    <source>
        <dbReference type="EMBL" id="EOY25207.1"/>
    </source>
</evidence>
<sequence>MGKEGDLWDDSALVDAFDSAMSKYKRMHGKKTSEENVSVVDQCGDEAMKHRDAGENSNATSDTGTESAEAKDLQPDEENDNINSQTPERYIDSSNNLPMQDKQDGHKGYSDVQGTEDYNQLLSQYYEVEEKRQKLLQQMQQFGSWNYQYPAEGSSAAAQWGTSCTSQEYPIHTSQASHSTVVCSCCPYVSQSLVTPCTSYPCCSLGGTCVGKTSTNTNNAVAHGTLSTAIDCDIVKTAMGAAERAISSMTNKASVNPNINEDNKEKKDGEGETNQSTTFETDLAVLLNAWYSAGFYTGKYLMEQNIARKRQ</sequence>
<proteinExistence type="predicted"/>
<dbReference type="OrthoDB" id="197400at2759"/>
<name>A0A061G7V9_THECC</name>
<dbReference type="InterPro" id="IPR040424">
    <property type="entry name" value="Smn1"/>
</dbReference>
<dbReference type="Gramene" id="Tc03v2_t025890.1">
    <property type="protein sequence ID" value="Tc03v2_p025890.1"/>
    <property type="gene ID" value="Tc03v2_g025890"/>
</dbReference>
<dbReference type="KEGG" id="tcc:18606819"/>
<dbReference type="Pfam" id="PF20636">
    <property type="entry name" value="SMN_G2-BD"/>
    <property type="match status" value="1"/>
</dbReference>
<protein>
    <recommendedName>
        <fullName evidence="2">Survival Motor Neuron Gemin2-binding domain-containing protein</fullName>
    </recommendedName>
</protein>
<dbReference type="EMBL" id="CM001881">
    <property type="protein sequence ID" value="EOY25207.1"/>
    <property type="molecule type" value="Genomic_DNA"/>
</dbReference>
<dbReference type="Proteomes" id="UP000026915">
    <property type="component" value="Chromosome 3"/>
</dbReference>
<feature type="region of interest" description="Disordered" evidence="1">
    <location>
        <begin position="251"/>
        <end position="275"/>
    </location>
</feature>
<keyword evidence="4" id="KW-1185">Reference proteome</keyword>
<dbReference type="STRING" id="3641.A0A061G7V9"/>
<dbReference type="OMA" id="KYKIMHS"/>
<feature type="compositionally biased region" description="Basic and acidic residues" evidence="1">
    <location>
        <begin position="261"/>
        <end position="270"/>
    </location>
</feature>
<evidence type="ECO:0000256" key="1">
    <source>
        <dbReference type="SAM" id="MobiDB-lite"/>
    </source>
</evidence>
<dbReference type="eggNOG" id="ENOG502RY4Z">
    <property type="taxonomic scope" value="Eukaryota"/>
</dbReference>
<evidence type="ECO:0000259" key="2">
    <source>
        <dbReference type="Pfam" id="PF20636"/>
    </source>
</evidence>
<dbReference type="HOGENOM" id="CLU_047190_0_0_1"/>
<accession>A0A061G7V9</accession>
<reference evidence="3 4" key="1">
    <citation type="journal article" date="2013" name="Genome Biol.">
        <title>The genome sequence of the most widely cultivated cacao type and its use to identify candidate genes regulating pod color.</title>
        <authorList>
            <person name="Motamayor J.C."/>
            <person name="Mockaitis K."/>
            <person name="Schmutz J."/>
            <person name="Haiminen N."/>
            <person name="Iii D.L."/>
            <person name="Cornejo O."/>
            <person name="Findley S.D."/>
            <person name="Zheng P."/>
            <person name="Utro F."/>
            <person name="Royaert S."/>
            <person name="Saski C."/>
            <person name="Jenkins J."/>
            <person name="Podicheti R."/>
            <person name="Zhao M."/>
            <person name="Scheffler B.E."/>
            <person name="Stack J.C."/>
            <person name="Feltus F.A."/>
            <person name="Mustiga G.M."/>
            <person name="Amores F."/>
            <person name="Phillips W."/>
            <person name="Marelli J.P."/>
            <person name="May G.D."/>
            <person name="Shapiro H."/>
            <person name="Ma J."/>
            <person name="Bustamante C.D."/>
            <person name="Schnell R.J."/>
            <person name="Main D."/>
            <person name="Gilbert D."/>
            <person name="Parida L."/>
            <person name="Kuhn D.N."/>
        </authorList>
    </citation>
    <scope>NUCLEOTIDE SEQUENCE [LARGE SCALE GENOMIC DNA]</scope>
    <source>
        <strain evidence="4">cv. Matina 1-6</strain>
    </source>
</reference>
<evidence type="ECO:0000313" key="4">
    <source>
        <dbReference type="Proteomes" id="UP000026915"/>
    </source>
</evidence>
<dbReference type="AlphaFoldDB" id="A0A061G7V9"/>
<dbReference type="SMR" id="A0A061G7V9"/>
<dbReference type="CDD" id="cd22851">
    <property type="entry name" value="SMN_N"/>
    <property type="match status" value="1"/>
</dbReference>
<dbReference type="Gramene" id="EOY25207">
    <property type="protein sequence ID" value="EOY25207"/>
    <property type="gene ID" value="TCM_016596"/>
</dbReference>
<feature type="compositionally biased region" description="Polar residues" evidence="1">
    <location>
        <begin position="81"/>
        <end position="98"/>
    </location>
</feature>
<organism evidence="3 4">
    <name type="scientific">Theobroma cacao</name>
    <name type="common">Cacao</name>
    <name type="synonym">Cocoa</name>
    <dbReference type="NCBI Taxonomy" id="3641"/>
    <lineage>
        <taxon>Eukaryota</taxon>
        <taxon>Viridiplantae</taxon>
        <taxon>Streptophyta</taxon>
        <taxon>Embryophyta</taxon>
        <taxon>Tracheophyta</taxon>
        <taxon>Spermatophyta</taxon>
        <taxon>Magnoliopsida</taxon>
        <taxon>eudicotyledons</taxon>
        <taxon>Gunneridae</taxon>
        <taxon>Pentapetalae</taxon>
        <taxon>rosids</taxon>
        <taxon>malvids</taxon>
        <taxon>Malvales</taxon>
        <taxon>Malvaceae</taxon>
        <taxon>Byttnerioideae</taxon>
        <taxon>Theobroma</taxon>
    </lineage>
</organism>